<keyword evidence="3" id="KW-1185">Reference proteome</keyword>
<name>A0A2T2NVP5_CORCC</name>
<dbReference type="EMBL" id="KZ678133">
    <property type="protein sequence ID" value="PSN69507.1"/>
    <property type="molecule type" value="Genomic_DNA"/>
</dbReference>
<dbReference type="STRING" id="1448308.A0A2T2NVP5"/>
<gene>
    <name evidence="2" type="ORF">BS50DRAFT_572632</name>
</gene>
<evidence type="ECO:0000313" key="3">
    <source>
        <dbReference type="Proteomes" id="UP000240883"/>
    </source>
</evidence>
<accession>A0A2T2NVP5</accession>
<organism evidence="2 3">
    <name type="scientific">Corynespora cassiicola Philippines</name>
    <dbReference type="NCBI Taxonomy" id="1448308"/>
    <lineage>
        <taxon>Eukaryota</taxon>
        <taxon>Fungi</taxon>
        <taxon>Dikarya</taxon>
        <taxon>Ascomycota</taxon>
        <taxon>Pezizomycotina</taxon>
        <taxon>Dothideomycetes</taxon>
        <taxon>Pleosporomycetidae</taxon>
        <taxon>Pleosporales</taxon>
        <taxon>Corynesporascaceae</taxon>
        <taxon>Corynespora</taxon>
    </lineage>
</organism>
<sequence>MCDAAFTFGQRGSHFFQSATRREIARLPKKLSLLLNSKQLQKIHHVTLGFENSFLVTWRDIQGGDHIESQGLPQELTTFLYAKNAQNVLVRNIPEIRLTLGPYNASFFVHDAAAYLWMNLPPALLTAIQSRIQNGAWADKPRIVALGADDNFLLVTQRNAAVWDLEHYATLEAMIEFSRTQEHGIEEVGEVVLHAYRYQCFVALSRNGTLLAENLPLHEVQGLDAMREAIVEEAREAAERRVRDRIKERERLEKERRAEGDRERERERERQRQAKRPLLQHQGTFKKEWTGRKHEFQAKAKGMKLSLSLSVTASAFGRMLK</sequence>
<dbReference type="OrthoDB" id="5149635at2759"/>
<protein>
    <submittedName>
        <fullName evidence="2">Uncharacterized protein</fullName>
    </submittedName>
</protein>
<feature type="compositionally biased region" description="Basic and acidic residues" evidence="1">
    <location>
        <begin position="252"/>
        <end position="272"/>
    </location>
</feature>
<dbReference type="AlphaFoldDB" id="A0A2T2NVP5"/>
<reference evidence="2 3" key="1">
    <citation type="journal article" date="2018" name="Front. Microbiol.">
        <title>Genome-Wide Analysis of Corynespora cassiicola Leaf Fall Disease Putative Effectors.</title>
        <authorList>
            <person name="Lopez D."/>
            <person name="Ribeiro S."/>
            <person name="Label P."/>
            <person name="Fumanal B."/>
            <person name="Venisse J.S."/>
            <person name="Kohler A."/>
            <person name="de Oliveira R.R."/>
            <person name="Labutti K."/>
            <person name="Lipzen A."/>
            <person name="Lail K."/>
            <person name="Bauer D."/>
            <person name="Ohm R.A."/>
            <person name="Barry K.W."/>
            <person name="Spatafora J."/>
            <person name="Grigoriev I.V."/>
            <person name="Martin F.M."/>
            <person name="Pujade-Renaud V."/>
        </authorList>
    </citation>
    <scope>NUCLEOTIDE SEQUENCE [LARGE SCALE GENOMIC DNA]</scope>
    <source>
        <strain evidence="2 3">Philippines</strain>
    </source>
</reference>
<evidence type="ECO:0000256" key="1">
    <source>
        <dbReference type="SAM" id="MobiDB-lite"/>
    </source>
</evidence>
<evidence type="ECO:0000313" key="2">
    <source>
        <dbReference type="EMBL" id="PSN69507.1"/>
    </source>
</evidence>
<dbReference type="Proteomes" id="UP000240883">
    <property type="component" value="Unassembled WGS sequence"/>
</dbReference>
<feature type="region of interest" description="Disordered" evidence="1">
    <location>
        <begin position="252"/>
        <end position="279"/>
    </location>
</feature>
<proteinExistence type="predicted"/>